<name>A0A2A6E2Z2_9BACL</name>
<accession>A0A2A6E2Z2</accession>
<feature type="transmembrane region" description="Helical" evidence="1">
    <location>
        <begin position="129"/>
        <end position="148"/>
    </location>
</feature>
<feature type="transmembrane region" description="Helical" evidence="1">
    <location>
        <begin position="97"/>
        <end position="117"/>
    </location>
</feature>
<dbReference type="Pfam" id="PF07187">
    <property type="entry name" value="DUF1405"/>
    <property type="match status" value="1"/>
</dbReference>
<evidence type="ECO:0000256" key="1">
    <source>
        <dbReference type="SAM" id="Phobius"/>
    </source>
</evidence>
<organism evidence="2 3">
    <name type="scientific">Candidatus Reconcilbacillus cellulovorans</name>
    <dbReference type="NCBI Taxonomy" id="1906605"/>
    <lineage>
        <taxon>Bacteria</taxon>
        <taxon>Bacillati</taxon>
        <taxon>Bacillota</taxon>
        <taxon>Bacilli</taxon>
        <taxon>Bacillales</taxon>
        <taxon>Paenibacillaceae</taxon>
        <taxon>Candidatus Reconcilbacillus</taxon>
    </lineage>
</organism>
<evidence type="ECO:0000313" key="2">
    <source>
        <dbReference type="EMBL" id="PDO11678.1"/>
    </source>
</evidence>
<comment type="caution">
    <text evidence="2">The sequence shown here is derived from an EMBL/GenBank/DDBJ whole genome shotgun (WGS) entry which is preliminary data.</text>
</comment>
<feature type="transmembrane region" description="Helical" evidence="1">
    <location>
        <begin position="155"/>
        <end position="178"/>
    </location>
</feature>
<dbReference type="EMBL" id="MOXJ01000001">
    <property type="protein sequence ID" value="PDO11678.1"/>
    <property type="molecule type" value="Genomic_DNA"/>
</dbReference>
<keyword evidence="1" id="KW-0812">Transmembrane</keyword>
<dbReference type="InterPro" id="IPR009845">
    <property type="entry name" value="DUF1405"/>
</dbReference>
<dbReference type="AlphaFoldDB" id="A0A2A6E2Z2"/>
<feature type="transmembrane region" description="Helical" evidence="1">
    <location>
        <begin position="20"/>
        <end position="38"/>
    </location>
</feature>
<dbReference type="PANTHER" id="PTHR40042:SF1">
    <property type="entry name" value="DUF1405 DOMAIN-CONTAINING PROTEIN"/>
    <property type="match status" value="1"/>
</dbReference>
<keyword evidence="1" id="KW-1133">Transmembrane helix</keyword>
<feature type="transmembrane region" description="Helical" evidence="1">
    <location>
        <begin position="58"/>
        <end position="77"/>
    </location>
</feature>
<proteinExistence type="predicted"/>
<sequence>MARTTARDVWRDVWTDRRVLAAILVVQAAGTAYGYWWYKNQMIETVGRLRLGLLLPFVPDSPTASLFFAAAAGMLFWERVRGLRFPLVAPARGFIEAYAVIASFKYGLWAVVLIVEGARQGDPLTPEHVMLIVSHLAMVLEACVYAAFFTYSNRAALVAGVCLFLNDAVDYGLGLYPWLPDVLTDDLRAIAMFTIALSAVSLAVAVVLRLSGK</sequence>
<protein>
    <recommendedName>
        <fullName evidence="4">DUF1405 domain-containing protein</fullName>
    </recommendedName>
</protein>
<dbReference type="Proteomes" id="UP000243688">
    <property type="component" value="Unassembled WGS sequence"/>
</dbReference>
<gene>
    <name evidence="2" type="ORF">BLM47_00745</name>
</gene>
<reference evidence="2 3" key="1">
    <citation type="submission" date="2016-12" db="EMBL/GenBank/DDBJ databases">
        <title>Candidatus Reconcilibacillus cellulovorans genome.</title>
        <authorList>
            <person name="Kolinko S."/>
            <person name="Wu Y.-W."/>
            <person name="Tachea F."/>
            <person name="Denzel E."/>
            <person name="Hiras J."/>
            <person name="Baecker N."/>
            <person name="Chan L.J."/>
            <person name="Eichorst S.A."/>
            <person name="Frey D."/>
            <person name="Adams P.D."/>
            <person name="Pray T."/>
            <person name="Tanjore D."/>
            <person name="Petzold C.J."/>
            <person name="Gladden J.M."/>
            <person name="Simmons B.A."/>
            <person name="Singer S.W."/>
        </authorList>
    </citation>
    <scope>NUCLEOTIDE SEQUENCE [LARGE SCALE GENOMIC DNA]</scope>
    <source>
        <strain evidence="2">JTherm</strain>
    </source>
</reference>
<evidence type="ECO:0008006" key="4">
    <source>
        <dbReference type="Google" id="ProtNLM"/>
    </source>
</evidence>
<dbReference type="PANTHER" id="PTHR40042">
    <property type="entry name" value="HYPOTHETICAL MEMBRANE SPANNING PROTEIN"/>
    <property type="match status" value="1"/>
</dbReference>
<evidence type="ECO:0000313" key="3">
    <source>
        <dbReference type="Proteomes" id="UP000243688"/>
    </source>
</evidence>
<feature type="transmembrane region" description="Helical" evidence="1">
    <location>
        <begin position="190"/>
        <end position="210"/>
    </location>
</feature>
<keyword evidence="1" id="KW-0472">Membrane</keyword>